<feature type="region of interest" description="Disordered" evidence="6">
    <location>
        <begin position="1"/>
        <end position="25"/>
    </location>
</feature>
<keyword evidence="2" id="KW-0479">Metal-binding</keyword>
<accession>A0A6A5XNA3</accession>
<comment type="subcellular location">
    <subcellularLocation>
        <location evidence="1">Nucleus</location>
    </subcellularLocation>
</comment>
<evidence type="ECO:0000256" key="6">
    <source>
        <dbReference type="SAM" id="MobiDB-lite"/>
    </source>
</evidence>
<dbReference type="OrthoDB" id="4456959at2759"/>
<dbReference type="GO" id="GO:0006351">
    <property type="term" value="P:DNA-templated transcription"/>
    <property type="evidence" value="ECO:0007669"/>
    <property type="project" value="InterPro"/>
</dbReference>
<dbReference type="Proteomes" id="UP000799778">
    <property type="component" value="Unassembled WGS sequence"/>
</dbReference>
<dbReference type="CDD" id="cd12148">
    <property type="entry name" value="fungal_TF_MHR"/>
    <property type="match status" value="1"/>
</dbReference>
<organism evidence="8 9">
    <name type="scientific">Aaosphaeria arxii CBS 175.79</name>
    <dbReference type="NCBI Taxonomy" id="1450172"/>
    <lineage>
        <taxon>Eukaryota</taxon>
        <taxon>Fungi</taxon>
        <taxon>Dikarya</taxon>
        <taxon>Ascomycota</taxon>
        <taxon>Pezizomycotina</taxon>
        <taxon>Dothideomycetes</taxon>
        <taxon>Pleosporomycetidae</taxon>
        <taxon>Pleosporales</taxon>
        <taxon>Pleosporales incertae sedis</taxon>
        <taxon>Aaosphaeria</taxon>
    </lineage>
</organism>
<keyword evidence="3" id="KW-0805">Transcription regulation</keyword>
<keyword evidence="4" id="KW-0804">Transcription</keyword>
<dbReference type="Pfam" id="PF00172">
    <property type="entry name" value="Zn_clus"/>
    <property type="match status" value="1"/>
</dbReference>
<dbReference type="RefSeq" id="XP_033382708.1">
    <property type="nucleotide sequence ID" value="XM_033533205.1"/>
</dbReference>
<protein>
    <recommendedName>
        <fullName evidence="7">Zn(2)-C6 fungal-type domain-containing protein</fullName>
    </recommendedName>
</protein>
<dbReference type="AlphaFoldDB" id="A0A6A5XNA3"/>
<dbReference type="GO" id="GO:0003677">
    <property type="term" value="F:DNA binding"/>
    <property type="evidence" value="ECO:0007669"/>
    <property type="project" value="InterPro"/>
</dbReference>
<evidence type="ECO:0000256" key="4">
    <source>
        <dbReference type="ARBA" id="ARBA00023163"/>
    </source>
</evidence>
<feature type="region of interest" description="Disordered" evidence="6">
    <location>
        <begin position="136"/>
        <end position="163"/>
    </location>
</feature>
<evidence type="ECO:0000256" key="1">
    <source>
        <dbReference type="ARBA" id="ARBA00004123"/>
    </source>
</evidence>
<evidence type="ECO:0000256" key="5">
    <source>
        <dbReference type="ARBA" id="ARBA00023242"/>
    </source>
</evidence>
<dbReference type="InterPro" id="IPR001138">
    <property type="entry name" value="Zn2Cys6_DnaBD"/>
</dbReference>
<dbReference type="InterPro" id="IPR036864">
    <property type="entry name" value="Zn2-C6_fun-type_DNA-bd_sf"/>
</dbReference>
<proteinExistence type="predicted"/>
<dbReference type="InterPro" id="IPR007219">
    <property type="entry name" value="XnlR_reg_dom"/>
</dbReference>
<evidence type="ECO:0000313" key="8">
    <source>
        <dbReference type="EMBL" id="KAF2014369.1"/>
    </source>
</evidence>
<evidence type="ECO:0000313" key="9">
    <source>
        <dbReference type="Proteomes" id="UP000799778"/>
    </source>
</evidence>
<reference evidence="8" key="1">
    <citation type="journal article" date="2020" name="Stud. Mycol.">
        <title>101 Dothideomycetes genomes: a test case for predicting lifestyles and emergence of pathogens.</title>
        <authorList>
            <person name="Haridas S."/>
            <person name="Albert R."/>
            <person name="Binder M."/>
            <person name="Bloem J."/>
            <person name="Labutti K."/>
            <person name="Salamov A."/>
            <person name="Andreopoulos B."/>
            <person name="Baker S."/>
            <person name="Barry K."/>
            <person name="Bills G."/>
            <person name="Bluhm B."/>
            <person name="Cannon C."/>
            <person name="Castanera R."/>
            <person name="Culley D."/>
            <person name="Daum C."/>
            <person name="Ezra D."/>
            <person name="Gonzalez J."/>
            <person name="Henrissat B."/>
            <person name="Kuo A."/>
            <person name="Liang C."/>
            <person name="Lipzen A."/>
            <person name="Lutzoni F."/>
            <person name="Magnuson J."/>
            <person name="Mondo S."/>
            <person name="Nolan M."/>
            <person name="Ohm R."/>
            <person name="Pangilinan J."/>
            <person name="Park H.-J."/>
            <person name="Ramirez L."/>
            <person name="Alfaro M."/>
            <person name="Sun H."/>
            <person name="Tritt A."/>
            <person name="Yoshinaga Y."/>
            <person name="Zwiers L.-H."/>
            <person name="Turgeon B."/>
            <person name="Goodwin S."/>
            <person name="Spatafora J."/>
            <person name="Crous P."/>
            <person name="Grigoriev I."/>
        </authorList>
    </citation>
    <scope>NUCLEOTIDE SEQUENCE</scope>
    <source>
        <strain evidence="8">CBS 175.79</strain>
    </source>
</reference>
<dbReference type="Gene3D" id="4.10.240.10">
    <property type="entry name" value="Zn(2)-C6 fungal-type DNA-binding domain"/>
    <property type="match status" value="1"/>
</dbReference>
<dbReference type="EMBL" id="ML978070">
    <property type="protein sequence ID" value="KAF2014369.1"/>
    <property type="molecule type" value="Genomic_DNA"/>
</dbReference>
<evidence type="ECO:0000259" key="7">
    <source>
        <dbReference type="PROSITE" id="PS50048"/>
    </source>
</evidence>
<dbReference type="SMART" id="SM00906">
    <property type="entry name" value="Fungal_trans"/>
    <property type="match status" value="1"/>
</dbReference>
<feature type="domain" description="Zn(2)-C6 fungal-type" evidence="7">
    <location>
        <begin position="26"/>
        <end position="56"/>
    </location>
</feature>
<keyword evidence="5" id="KW-0539">Nucleus</keyword>
<dbReference type="GO" id="GO:0008270">
    <property type="term" value="F:zinc ion binding"/>
    <property type="evidence" value="ECO:0007669"/>
    <property type="project" value="InterPro"/>
</dbReference>
<dbReference type="CDD" id="cd00067">
    <property type="entry name" value="GAL4"/>
    <property type="match status" value="1"/>
</dbReference>
<keyword evidence="9" id="KW-1185">Reference proteome</keyword>
<evidence type="ECO:0000256" key="2">
    <source>
        <dbReference type="ARBA" id="ARBA00022723"/>
    </source>
</evidence>
<name>A0A6A5XNA3_9PLEO</name>
<dbReference type="PROSITE" id="PS00463">
    <property type="entry name" value="ZN2_CY6_FUNGAL_1"/>
    <property type="match status" value="1"/>
</dbReference>
<dbReference type="GO" id="GO:0005634">
    <property type="term" value="C:nucleus"/>
    <property type="evidence" value="ECO:0007669"/>
    <property type="project" value="UniProtKB-SubCell"/>
</dbReference>
<dbReference type="SUPFAM" id="SSF57701">
    <property type="entry name" value="Zn2/Cys6 DNA-binding domain"/>
    <property type="match status" value="1"/>
</dbReference>
<evidence type="ECO:0000256" key="3">
    <source>
        <dbReference type="ARBA" id="ARBA00023015"/>
    </source>
</evidence>
<dbReference type="PANTHER" id="PTHR47338:SF23">
    <property type="entry name" value="ZN(II)2CYS6 TRANSCRIPTION FACTOR (EUROFUNG)"/>
    <property type="match status" value="1"/>
</dbReference>
<dbReference type="GO" id="GO:0000981">
    <property type="term" value="F:DNA-binding transcription factor activity, RNA polymerase II-specific"/>
    <property type="evidence" value="ECO:0007669"/>
    <property type="project" value="InterPro"/>
</dbReference>
<dbReference type="Pfam" id="PF04082">
    <property type="entry name" value="Fungal_trans"/>
    <property type="match status" value="1"/>
</dbReference>
<dbReference type="InterPro" id="IPR050815">
    <property type="entry name" value="TF_fung"/>
</dbReference>
<dbReference type="GeneID" id="54290602"/>
<dbReference type="PANTHER" id="PTHR47338">
    <property type="entry name" value="ZN(II)2CYS6 TRANSCRIPTION FACTOR (EUROFUNG)-RELATED"/>
    <property type="match status" value="1"/>
</dbReference>
<gene>
    <name evidence="8" type="ORF">BU24DRAFT_481816</name>
</gene>
<sequence>MSPNSPENDHDDSNGSAPTKNTPELACNGCRKSKLRCSRERPTCSHCRKTSLDCVYETKRTKPGLKAGAVENLHRRLDALENLVHERERNPPAAPTTAVCHDVNHNGASTDAAAYNVLALLAKELPKLIKSGASPPSVIDNNIDHRAKRRRPNGDEPLNTPRHGDIRLPHLAALEKIIAAYFTHIHPWIPMIHQARFRQRMSVAMEYPKLEVILHAMVYATSKYLPEQEVPESALLDSRKWVVWRAMDSVSPESLQALTILAFTDIGNGHCAKAWSIVGSLTRTVEYSQLTQERELGSHQPFCRPYSFIQDVEDWTEVEERRRIFWNIFNLDRFCSITMGWNTSLTSDDVHRRLPCDGPLWRKQTPVVTPYFGIWDKSAGRIGNPVAFLPQYQSPSEPVNDVEIRSRPDAASAASPNQNLLVDTTIGAFAYCIEATESMSRITSYFLQQKIDIRDEREINSWLTRFKELDLRLVHWKMLLPQKWKTNMERQSTLMDPNLTTAHVTHNASMILLHQLIAYPPLNWGFRHKLPSHLSAEACQSAGIEIARITQNYLSNSNNASPIGSQYAFCLYIAARMLLIHWKYSAENSLDEQFWSLIQSLEELSKRWQALSRDRNARSLAERYADRLKELYTSCMEVPGYSIDVMDYTNEIRHCAMTPYGDDSRSITTPTWSSQHRLRTDIRNGVDTMIPSIPQHENPRGDSIDSQHMAHVEEGANPLNMGDFNTIPQMMLDQQFMNMDRVIAFDDGSMFTASLDHGNW</sequence>
<dbReference type="PROSITE" id="PS50048">
    <property type="entry name" value="ZN2_CY6_FUNGAL_2"/>
    <property type="match status" value="1"/>
</dbReference>
<dbReference type="SMART" id="SM00066">
    <property type="entry name" value="GAL4"/>
    <property type="match status" value="1"/>
</dbReference>